<evidence type="ECO:0000313" key="3">
    <source>
        <dbReference type="Proteomes" id="UP001177003"/>
    </source>
</evidence>
<name>A0AA35VGF4_LACSI</name>
<evidence type="ECO:0000256" key="1">
    <source>
        <dbReference type="SAM" id="MobiDB-lite"/>
    </source>
</evidence>
<gene>
    <name evidence="2" type="ORF">LSALG_LOCUS3184</name>
</gene>
<evidence type="ECO:0000313" key="2">
    <source>
        <dbReference type="EMBL" id="CAI9262447.1"/>
    </source>
</evidence>
<protein>
    <submittedName>
        <fullName evidence="2">Uncharacterized protein</fullName>
    </submittedName>
</protein>
<accession>A0AA35VGF4</accession>
<proteinExistence type="predicted"/>
<dbReference type="Proteomes" id="UP001177003">
    <property type="component" value="Chromosome 0"/>
</dbReference>
<dbReference type="AlphaFoldDB" id="A0AA35VGF4"/>
<sequence>MVTGLHRPHFGDIITKRFHKVINLRTGGTISCGGLISVIAHSFLEQFPPGYTFFQTESSRLNLQNLRAMNMLRTSPDPISDTMWVLPSNIPPPPRPRRAQQVRQPQSDQPSSSTQHPDYADATPVSFSQPDPMHTDF</sequence>
<reference evidence="2" key="1">
    <citation type="submission" date="2023-04" db="EMBL/GenBank/DDBJ databases">
        <authorList>
            <person name="Vijverberg K."/>
            <person name="Xiong W."/>
            <person name="Schranz E."/>
        </authorList>
    </citation>
    <scope>NUCLEOTIDE SEQUENCE</scope>
</reference>
<feature type="region of interest" description="Disordered" evidence="1">
    <location>
        <begin position="74"/>
        <end position="137"/>
    </location>
</feature>
<keyword evidence="3" id="KW-1185">Reference proteome</keyword>
<dbReference type="EMBL" id="OX465086">
    <property type="protein sequence ID" value="CAI9262447.1"/>
    <property type="molecule type" value="Genomic_DNA"/>
</dbReference>
<organism evidence="2 3">
    <name type="scientific">Lactuca saligna</name>
    <name type="common">Willowleaf lettuce</name>
    <dbReference type="NCBI Taxonomy" id="75948"/>
    <lineage>
        <taxon>Eukaryota</taxon>
        <taxon>Viridiplantae</taxon>
        <taxon>Streptophyta</taxon>
        <taxon>Embryophyta</taxon>
        <taxon>Tracheophyta</taxon>
        <taxon>Spermatophyta</taxon>
        <taxon>Magnoliopsida</taxon>
        <taxon>eudicotyledons</taxon>
        <taxon>Gunneridae</taxon>
        <taxon>Pentapetalae</taxon>
        <taxon>asterids</taxon>
        <taxon>campanulids</taxon>
        <taxon>Asterales</taxon>
        <taxon>Asteraceae</taxon>
        <taxon>Cichorioideae</taxon>
        <taxon>Cichorieae</taxon>
        <taxon>Lactucinae</taxon>
        <taxon>Lactuca</taxon>
    </lineage>
</organism>
<feature type="compositionally biased region" description="Low complexity" evidence="1">
    <location>
        <begin position="101"/>
        <end position="117"/>
    </location>
</feature>